<dbReference type="PROSITE" id="PS00922">
    <property type="entry name" value="TRANSGLYCOSYLASE"/>
    <property type="match status" value="1"/>
</dbReference>
<dbReference type="SUPFAM" id="SSF53850">
    <property type="entry name" value="Periplasmic binding protein-like II"/>
    <property type="match status" value="1"/>
</dbReference>
<dbReference type="InterPro" id="IPR023346">
    <property type="entry name" value="Lysozyme-like_dom_sf"/>
</dbReference>
<keyword evidence="2 7" id="KW-0732">Signal</keyword>
<dbReference type="Pfam" id="PF00497">
    <property type="entry name" value="SBP_bac_3"/>
    <property type="match status" value="1"/>
</dbReference>
<feature type="signal peptide" evidence="7">
    <location>
        <begin position="1"/>
        <end position="19"/>
    </location>
</feature>
<comment type="catalytic activity">
    <reaction evidence="7">
        <text>Exolytic cleavage of the (1-&gt;4)-beta-glycosidic linkage between N-acetylmuramic acid (MurNAc) and N-acetylglucosamine (GlcNAc) residues in peptidoglycan, from either the reducing or the non-reducing ends of the peptidoglycan chains, with concomitant formation of a 1,6-anhydrobond in the MurNAc residue.</text>
        <dbReference type="EC" id="4.2.2.n1"/>
    </reaction>
</comment>
<evidence type="ECO:0000256" key="5">
    <source>
        <dbReference type="ARBA" id="ARBA00023239"/>
    </source>
</evidence>
<dbReference type="PANTHER" id="PTHR35936">
    <property type="entry name" value="MEMBRANE-BOUND LYTIC MUREIN TRANSGLYCOSYLASE F"/>
    <property type="match status" value="1"/>
</dbReference>
<dbReference type="CDD" id="cd13403">
    <property type="entry name" value="MLTF-like"/>
    <property type="match status" value="1"/>
</dbReference>
<reference evidence="10" key="1">
    <citation type="journal article" date="2019" name="Int. J. Syst. Evol. Microbiol.">
        <title>The Global Catalogue of Microorganisms (GCM) 10K type strain sequencing project: providing services to taxonomists for standard genome sequencing and annotation.</title>
        <authorList>
            <consortium name="The Broad Institute Genomics Platform"/>
            <consortium name="The Broad Institute Genome Sequencing Center for Infectious Disease"/>
            <person name="Wu L."/>
            <person name="Ma J."/>
        </authorList>
    </citation>
    <scope>NUCLEOTIDE SEQUENCE [LARGE SCALE GENOMIC DNA]</scope>
    <source>
        <strain evidence="10">LMG 29894</strain>
    </source>
</reference>
<dbReference type="InterPro" id="IPR000189">
    <property type="entry name" value="Transglyc_AS"/>
</dbReference>
<name>A0ABV8MXA2_9NEIS</name>
<comment type="domain">
    <text evidence="7">The N-terminal domain does not have lytic activity and probably modulates enzymatic activity. The C-terminal domain is the catalytic active domain.</text>
</comment>
<dbReference type="SMART" id="SM00062">
    <property type="entry name" value="PBPb"/>
    <property type="match status" value="1"/>
</dbReference>
<dbReference type="EMBL" id="JBHSBU010000001">
    <property type="protein sequence ID" value="MFC4161651.1"/>
    <property type="molecule type" value="Genomic_DNA"/>
</dbReference>
<dbReference type="NCBIfam" id="NF008112">
    <property type="entry name" value="PRK10859.1"/>
    <property type="match status" value="1"/>
</dbReference>
<keyword evidence="6 7" id="KW-0961">Cell wall biogenesis/degradation</keyword>
<evidence type="ECO:0000259" key="8">
    <source>
        <dbReference type="SMART" id="SM00062"/>
    </source>
</evidence>
<dbReference type="GO" id="GO:0016829">
    <property type="term" value="F:lyase activity"/>
    <property type="evidence" value="ECO:0007669"/>
    <property type="project" value="UniProtKB-KW"/>
</dbReference>
<keyword evidence="3 7" id="KW-0472">Membrane</keyword>
<dbReference type="Proteomes" id="UP001595791">
    <property type="component" value="Unassembled WGS sequence"/>
</dbReference>
<keyword evidence="4 7" id="KW-0998">Cell outer membrane</keyword>
<evidence type="ECO:0000313" key="9">
    <source>
        <dbReference type="EMBL" id="MFC4161651.1"/>
    </source>
</evidence>
<dbReference type="CDD" id="cd01009">
    <property type="entry name" value="PBP2_YfhD_N"/>
    <property type="match status" value="1"/>
</dbReference>
<evidence type="ECO:0000256" key="1">
    <source>
        <dbReference type="ARBA" id="ARBA00007734"/>
    </source>
</evidence>
<feature type="active site" evidence="7">
    <location>
        <position position="306"/>
    </location>
</feature>
<comment type="caution">
    <text evidence="7">Lacks conserved residue(s) required for the propagation of feature annotation.</text>
</comment>
<evidence type="ECO:0000256" key="6">
    <source>
        <dbReference type="ARBA" id="ARBA00023316"/>
    </source>
</evidence>
<evidence type="ECO:0000256" key="4">
    <source>
        <dbReference type="ARBA" id="ARBA00023237"/>
    </source>
</evidence>
<organism evidence="9 10">
    <name type="scientific">Chitinimonas lacunae</name>
    <dbReference type="NCBI Taxonomy" id="1963018"/>
    <lineage>
        <taxon>Bacteria</taxon>
        <taxon>Pseudomonadati</taxon>
        <taxon>Pseudomonadota</taxon>
        <taxon>Betaproteobacteria</taxon>
        <taxon>Neisseriales</taxon>
        <taxon>Chitinibacteraceae</taxon>
        <taxon>Chitinimonas</taxon>
    </lineage>
</organism>
<dbReference type="PANTHER" id="PTHR35936:SF32">
    <property type="entry name" value="MEMBRANE-BOUND LYTIC MUREIN TRANSGLYCOSYLASE F"/>
    <property type="match status" value="1"/>
</dbReference>
<evidence type="ECO:0000256" key="3">
    <source>
        <dbReference type="ARBA" id="ARBA00023136"/>
    </source>
</evidence>
<evidence type="ECO:0000313" key="10">
    <source>
        <dbReference type="Proteomes" id="UP001595791"/>
    </source>
</evidence>
<comment type="function">
    <text evidence="7">Murein-degrading enzyme that degrades murein glycan strands and insoluble, high-molecular weight murein sacculi, with the concomitant formation of a 1,6-anhydromuramoyl product. Lytic transglycosylases (LTs) play an integral role in the metabolism of the peptidoglycan (PG) sacculus. Their lytic action creates space within the PG sacculus to allow for its expansion as well as for the insertion of various structures such as secretion systems and flagella.</text>
</comment>
<dbReference type="EC" id="4.2.2.n1" evidence="7"/>
<feature type="domain" description="Solute-binding protein family 3/N-terminal" evidence="8">
    <location>
        <begin position="39"/>
        <end position="259"/>
    </location>
</feature>
<dbReference type="SUPFAM" id="SSF53955">
    <property type="entry name" value="Lysozyme-like"/>
    <property type="match status" value="1"/>
</dbReference>
<dbReference type="InterPro" id="IPR001638">
    <property type="entry name" value="Solute-binding_3/MltF_N"/>
</dbReference>
<proteinExistence type="inferred from homology"/>
<dbReference type="InterPro" id="IPR023703">
    <property type="entry name" value="MltF"/>
</dbReference>
<comment type="caution">
    <text evidence="9">The sequence shown here is derived from an EMBL/GenBank/DDBJ whole genome shotgun (WGS) entry which is preliminary data.</text>
</comment>
<dbReference type="Pfam" id="PF01464">
    <property type="entry name" value="SLT"/>
    <property type="match status" value="1"/>
</dbReference>
<dbReference type="RefSeq" id="WP_378167832.1">
    <property type="nucleotide sequence ID" value="NZ_JBHSBU010000001.1"/>
</dbReference>
<sequence precursor="true">MRLMATTALALALCLAACRQPPLPEPEFKPVPPVEQSGELVVLIRNGASSFYVDAEGKYAGLEYDLVTRFAEEMGVKVKFVVAPRVAEIPDKLARGEAHLAVGLLQGDDPRLVFSASYQAVQPVLVHHRDSNPPKSIGEIGERLLMVSGQLAPSFRRLANKTPGLIWHAADYQDSEELVEKVANHLIDYAVIDTHGAEAAQNFYPDVATAFKVGPEQPLSWAWPKTAPAEFGGKVKKFFDGIRKDGTLGRLLDRYYGHVKRLKPVDAQEFLARRVTVLPRYRAHFVEAEARYGIDWRLLAALAYQESHWDPFATSPYGVRGMMMLTNDTADRLGVDDRLDPYQSIMGGARYLQMLKDRLPPHIAEPDRTWLALASYNVGTAHLSDARQLAQRLGKNPDAWVDLKTVLPLLRNYEYFSTLKYGYARGGETVIFVEHLRSYHDILVRFERTDQVMFPPFDEQVSVANPEKVKLGIEARPKVKDGQMARVN</sequence>
<dbReference type="InterPro" id="IPR008258">
    <property type="entry name" value="Transglycosylase_SLT_dom_1"/>
</dbReference>
<feature type="region of interest" description="LT domain" evidence="7">
    <location>
        <begin position="260"/>
        <end position="488"/>
    </location>
</feature>
<evidence type="ECO:0000256" key="7">
    <source>
        <dbReference type="HAMAP-Rule" id="MF_02016"/>
    </source>
</evidence>
<protein>
    <recommendedName>
        <fullName evidence="7">Membrane-bound lytic murein transglycosylase F</fullName>
        <ecNumber evidence="7">4.2.2.n1</ecNumber>
    </recommendedName>
    <alternativeName>
        <fullName evidence="7">Murein lyase F</fullName>
    </alternativeName>
</protein>
<accession>A0ABV8MXA2</accession>
<comment type="similarity">
    <text evidence="7">In the N-terminal section; belongs to the bacterial solute-binding protein 3 family.</text>
</comment>
<comment type="subcellular location">
    <subcellularLocation>
        <location evidence="7">Cell outer membrane</location>
        <topology evidence="7">Peripheral membrane protein</topology>
    </subcellularLocation>
    <text evidence="7">Attached to the inner leaflet of the outer membrane.</text>
</comment>
<dbReference type="Gene3D" id="1.10.530.10">
    <property type="match status" value="1"/>
</dbReference>
<keyword evidence="10" id="KW-1185">Reference proteome</keyword>
<dbReference type="Gene3D" id="3.40.190.10">
    <property type="entry name" value="Periplasmic binding protein-like II"/>
    <property type="match status" value="2"/>
</dbReference>
<keyword evidence="5 7" id="KW-0456">Lyase</keyword>
<evidence type="ECO:0000256" key="2">
    <source>
        <dbReference type="ARBA" id="ARBA00022729"/>
    </source>
</evidence>
<comment type="similarity">
    <text evidence="7">In the C-terminal section; belongs to the transglycosylase Slt family.</text>
</comment>
<gene>
    <name evidence="7 9" type="primary">mltF</name>
    <name evidence="9" type="ORF">ACFOW7_20140</name>
</gene>
<dbReference type="HAMAP" id="MF_02016">
    <property type="entry name" value="MltF"/>
    <property type="match status" value="1"/>
</dbReference>
<comment type="similarity">
    <text evidence="1">Belongs to the transglycosylase Slt family.</text>
</comment>
<feature type="chain" id="PRO_5044898495" description="Membrane-bound lytic murein transglycosylase F" evidence="7">
    <location>
        <begin position="20"/>
        <end position="488"/>
    </location>
</feature>